<evidence type="ECO:0000313" key="2">
    <source>
        <dbReference type="EMBL" id="GFD22331.1"/>
    </source>
</evidence>
<evidence type="ECO:0000256" key="1">
    <source>
        <dbReference type="SAM" id="MobiDB-lite"/>
    </source>
</evidence>
<feature type="non-terminal residue" evidence="2">
    <location>
        <position position="1"/>
    </location>
</feature>
<feature type="region of interest" description="Disordered" evidence="1">
    <location>
        <begin position="1"/>
        <end position="130"/>
    </location>
</feature>
<feature type="compositionally biased region" description="Basic and acidic residues" evidence="1">
    <location>
        <begin position="60"/>
        <end position="69"/>
    </location>
</feature>
<reference evidence="2" key="1">
    <citation type="journal article" date="2019" name="Sci. Rep.">
        <title>Draft genome of Tanacetum cinerariifolium, the natural source of mosquito coil.</title>
        <authorList>
            <person name="Yamashiro T."/>
            <person name="Shiraishi A."/>
            <person name="Satake H."/>
            <person name="Nakayama K."/>
        </authorList>
    </citation>
    <scope>NUCLEOTIDE SEQUENCE</scope>
</reference>
<accession>A0A699UKW9</accession>
<organism evidence="2">
    <name type="scientific">Tanacetum cinerariifolium</name>
    <name type="common">Dalmatian daisy</name>
    <name type="synonym">Chrysanthemum cinerariifolium</name>
    <dbReference type="NCBI Taxonomy" id="118510"/>
    <lineage>
        <taxon>Eukaryota</taxon>
        <taxon>Viridiplantae</taxon>
        <taxon>Streptophyta</taxon>
        <taxon>Embryophyta</taxon>
        <taxon>Tracheophyta</taxon>
        <taxon>Spermatophyta</taxon>
        <taxon>Magnoliopsida</taxon>
        <taxon>eudicotyledons</taxon>
        <taxon>Gunneridae</taxon>
        <taxon>Pentapetalae</taxon>
        <taxon>asterids</taxon>
        <taxon>campanulids</taxon>
        <taxon>Asterales</taxon>
        <taxon>Asteraceae</taxon>
        <taxon>Asteroideae</taxon>
        <taxon>Anthemideae</taxon>
        <taxon>Anthemidinae</taxon>
        <taxon>Tanacetum</taxon>
    </lineage>
</organism>
<dbReference type="AlphaFoldDB" id="A0A699UKW9"/>
<comment type="caution">
    <text evidence="2">The sequence shown here is derived from an EMBL/GenBank/DDBJ whole genome shotgun (WGS) entry which is preliminary data.</text>
</comment>
<sequence>RKYKKVPSPSRKLSRVNEAEPIKKAKRVKRPAKKSTTAPTASVVIRDTPGVFVLKKKAPAKADKSKDEGNETILGVLDVPKNQHESENESWGDNEDDIDDNSDDDSKGNDDKADNDDDGNSDADDNERAD</sequence>
<dbReference type="EMBL" id="BKCJ011336347">
    <property type="protein sequence ID" value="GFD22331.1"/>
    <property type="molecule type" value="Genomic_DNA"/>
</dbReference>
<name>A0A699UKW9_TANCI</name>
<feature type="compositionally biased region" description="Acidic residues" evidence="1">
    <location>
        <begin position="113"/>
        <end position="130"/>
    </location>
</feature>
<proteinExistence type="predicted"/>
<protein>
    <submittedName>
        <fullName evidence="2">Uncharacterized protein</fullName>
    </submittedName>
</protein>
<feature type="compositionally biased region" description="Acidic residues" evidence="1">
    <location>
        <begin position="88"/>
        <end position="103"/>
    </location>
</feature>
<gene>
    <name evidence="2" type="ORF">Tci_894300</name>
</gene>
<feature type="compositionally biased region" description="Basic residues" evidence="1">
    <location>
        <begin position="24"/>
        <end position="33"/>
    </location>
</feature>